<dbReference type="OrthoDB" id="280334at2"/>
<evidence type="ECO:0000313" key="6">
    <source>
        <dbReference type="EMBL" id="SFO55699.1"/>
    </source>
</evidence>
<feature type="region of interest" description="Disordered" evidence="4">
    <location>
        <begin position="1"/>
        <end position="37"/>
    </location>
</feature>
<dbReference type="Proteomes" id="UP000198806">
    <property type="component" value="Unassembled WGS sequence"/>
</dbReference>
<comment type="function">
    <text evidence="3">Required for flagellar hook formation. May act as a scaffolding protein.</text>
</comment>
<dbReference type="InterPro" id="IPR005648">
    <property type="entry name" value="FlgD"/>
</dbReference>
<reference evidence="6 7" key="1">
    <citation type="submission" date="2016-10" db="EMBL/GenBank/DDBJ databases">
        <authorList>
            <person name="de Groot N.N."/>
        </authorList>
    </citation>
    <scope>NUCLEOTIDE SEQUENCE [LARGE SCALE GENOMIC DNA]</scope>
    <source>
        <strain evidence="6 7">DSM 1283</strain>
    </source>
</reference>
<evidence type="ECO:0000256" key="3">
    <source>
        <dbReference type="RuleBase" id="RU362076"/>
    </source>
</evidence>
<evidence type="ECO:0000259" key="5">
    <source>
        <dbReference type="Pfam" id="PF13861"/>
    </source>
</evidence>
<gene>
    <name evidence="6" type="ORF">SAMN04489757_13932</name>
</gene>
<dbReference type="GO" id="GO:0044781">
    <property type="term" value="P:bacterial-type flagellum organization"/>
    <property type="evidence" value="ECO:0007669"/>
    <property type="project" value="UniProtKB-UniRule"/>
</dbReference>
<dbReference type="AlphaFoldDB" id="A0A1I5I5W4"/>
<dbReference type="Gene3D" id="2.60.40.10">
    <property type="entry name" value="Immunoglobulins"/>
    <property type="match status" value="1"/>
</dbReference>
<comment type="similarity">
    <text evidence="1 3">Belongs to the FlgD family.</text>
</comment>
<keyword evidence="6" id="KW-0282">Flagellum</keyword>
<dbReference type="STRING" id="1527.SAMN04489757_13932"/>
<dbReference type="InterPro" id="IPR013783">
    <property type="entry name" value="Ig-like_fold"/>
</dbReference>
<protein>
    <recommendedName>
        <fullName evidence="3">Basal-body rod modification protein FlgD</fullName>
    </recommendedName>
</protein>
<evidence type="ECO:0000313" key="7">
    <source>
        <dbReference type="Proteomes" id="UP000198806"/>
    </source>
</evidence>
<keyword evidence="2 3" id="KW-1005">Bacterial flagellum biogenesis</keyword>
<organism evidence="6 7">
    <name type="scientific">Anaerocolumna aminovalerica</name>
    <dbReference type="NCBI Taxonomy" id="1527"/>
    <lineage>
        <taxon>Bacteria</taxon>
        <taxon>Bacillati</taxon>
        <taxon>Bacillota</taxon>
        <taxon>Clostridia</taxon>
        <taxon>Lachnospirales</taxon>
        <taxon>Lachnospiraceae</taxon>
        <taxon>Anaerocolumna</taxon>
    </lineage>
</organism>
<proteinExistence type="inferred from homology"/>
<dbReference type="EMBL" id="FOWD01000039">
    <property type="protein sequence ID" value="SFO55699.1"/>
    <property type="molecule type" value="Genomic_DNA"/>
</dbReference>
<evidence type="ECO:0000256" key="1">
    <source>
        <dbReference type="ARBA" id="ARBA00010577"/>
    </source>
</evidence>
<keyword evidence="6" id="KW-0969">Cilium</keyword>
<evidence type="ECO:0000256" key="2">
    <source>
        <dbReference type="ARBA" id="ARBA00022795"/>
    </source>
</evidence>
<keyword evidence="6" id="KW-0966">Cell projection</keyword>
<dbReference type="Pfam" id="PF13861">
    <property type="entry name" value="FLgD_tudor"/>
    <property type="match status" value="1"/>
</dbReference>
<name>A0A1I5I5W4_9FIRM</name>
<feature type="domain" description="FlgD Tudor-like" evidence="5">
    <location>
        <begin position="87"/>
        <end position="139"/>
    </location>
</feature>
<evidence type="ECO:0000256" key="4">
    <source>
        <dbReference type="SAM" id="MobiDB-lite"/>
    </source>
</evidence>
<accession>A0A1I5I5W4</accession>
<dbReference type="InterPro" id="IPR025963">
    <property type="entry name" value="FLgD_Tudor"/>
</dbReference>
<dbReference type="Pfam" id="PF03963">
    <property type="entry name" value="FlgD"/>
    <property type="match status" value="1"/>
</dbReference>
<sequence>MENDNKKGGAMSELIRPVSNGKVEPKKNSADNTPTSSLGKDAFLQLLVTQMKYQDPLNPNTDTQFVAQLATFSQLEQLQNLGQTSTNTQAFSLVGKDVVVKTTNSSGDTIYKQGKVDYVNISGGKVQLSINGNNYSMDDLSQVIDSYFLILQDIPNIREKINLEFDRDEPKDITFQVNMGKGDYVADNVAIVIKGKVIEEKHIKVEGNKITISKEALAEFEPGIYNATIVFNDPLYTTVADKIAINIKGTPSEPKEPEEPKEP</sequence>
<keyword evidence="7" id="KW-1185">Reference proteome</keyword>